<feature type="region of interest" description="Disordered" evidence="1">
    <location>
        <begin position="350"/>
        <end position="384"/>
    </location>
</feature>
<evidence type="ECO:0000256" key="1">
    <source>
        <dbReference type="SAM" id="MobiDB-lite"/>
    </source>
</evidence>
<proteinExistence type="predicted"/>
<dbReference type="Pfam" id="PF07505">
    <property type="entry name" value="DUF5131"/>
    <property type="match status" value="1"/>
</dbReference>
<sequence length="384" mass="42772">MSDRTGIEWTDATWNPTRGCSRISPGCRNCYAEGVAARVISMDRGRGVAEGDGAYDGLLAKGGQWNGTIRVVDGVLDQPLRWRRPRRIFVNSMSDLFHEAVPDEVIYRIFAVMALAEWHTFQVLTKRPQRMRDFLRAFTFERLVDCCGGEDGASVIYGRTMQALQHHFGQIIGSGLKGFNRVDRWPLPNVWLGVSVEDQSTADERIPLLLDTPAAVRWLSMEPLLGPVDLLSTGDVLCRCDGCLHAAAESPDIAGLQRIDWVVVGGESGPHARPMHPDWAREIRRQCAANSVPFFLKQLGEWAPGECVVRNRGIVPVAWRVNDSWQFGEEDLAAAGGHIDDEPDLYRVGKKSAGRRLDGDLYDGYPDGPREQPPRLPNCQANRN</sequence>
<name>A0A9P1VXR8_PSEAI</name>
<evidence type="ECO:0000313" key="3">
    <source>
        <dbReference type="Proteomes" id="UP000045039"/>
    </source>
</evidence>
<protein>
    <submittedName>
        <fullName evidence="2">Phage protein Gp37/Gp68</fullName>
    </submittedName>
</protein>
<dbReference type="AlphaFoldDB" id="A0A9P1VXR8"/>
<organism evidence="2 3">
    <name type="scientific">Pseudomonas aeruginosa</name>
    <dbReference type="NCBI Taxonomy" id="287"/>
    <lineage>
        <taxon>Bacteria</taxon>
        <taxon>Pseudomonadati</taxon>
        <taxon>Pseudomonadota</taxon>
        <taxon>Gammaproteobacteria</taxon>
        <taxon>Pseudomonadales</taxon>
        <taxon>Pseudomonadaceae</taxon>
        <taxon>Pseudomonas</taxon>
    </lineage>
</organism>
<reference evidence="3" key="1">
    <citation type="submission" date="2015-06" db="EMBL/GenBank/DDBJ databases">
        <authorList>
            <person name="Radhakrishnan Rajesh"/>
            <person name="Underwood Anthony"/>
            <person name="Al-Shahib Ali"/>
        </authorList>
    </citation>
    <scope>NUCLEOTIDE SEQUENCE [LARGE SCALE GENOMIC DNA]</scope>
    <source>
        <strain evidence="3">P19_London_7_VIM_2_05_10</strain>
    </source>
</reference>
<comment type="caution">
    <text evidence="2">The sequence shown here is derived from an EMBL/GenBank/DDBJ whole genome shotgun (WGS) entry which is preliminary data.</text>
</comment>
<evidence type="ECO:0000313" key="2">
    <source>
        <dbReference type="EMBL" id="CRP82868.1"/>
    </source>
</evidence>
<gene>
    <name evidence="2" type="ORF">PAERUG_P19_London_7_VIM_2_05_10_05703</name>
</gene>
<dbReference type="InterPro" id="IPR011101">
    <property type="entry name" value="DUF5131"/>
</dbReference>
<dbReference type="EMBL" id="CVVU01000245">
    <property type="protein sequence ID" value="CRP82868.1"/>
    <property type="molecule type" value="Genomic_DNA"/>
</dbReference>
<accession>A0A9P1VXR8</accession>
<dbReference type="Proteomes" id="UP000045039">
    <property type="component" value="Unassembled WGS sequence"/>
</dbReference>
<dbReference type="RefSeq" id="WP_023442599.1">
    <property type="nucleotide sequence ID" value="NZ_CAADND010000570.1"/>
</dbReference>